<accession>A0A6V8K832</accession>
<dbReference type="EMBL" id="BLPF01000001">
    <property type="protein sequence ID" value="GFJ78156.1"/>
    <property type="molecule type" value="Genomic_DNA"/>
</dbReference>
<dbReference type="Proteomes" id="UP000482800">
    <property type="component" value="Unassembled WGS sequence"/>
</dbReference>
<proteinExistence type="predicted"/>
<name>A0A6V8K832_9ACTN</name>
<sequence>MADRHALAIGLWERTNQLAGYLRWADEQEVEVGIGAACPQSAVNHDGGCPVPAEEVNGDPRDARFYGNAGRAMPAGDWNRSFPTRGRVFHARLGSDL</sequence>
<evidence type="ECO:0000313" key="2">
    <source>
        <dbReference type="Proteomes" id="UP000482800"/>
    </source>
</evidence>
<reference evidence="1 2" key="2">
    <citation type="submission" date="2020-03" db="EMBL/GenBank/DDBJ databases">
        <authorList>
            <person name="Ichikawa N."/>
            <person name="Kimura A."/>
            <person name="Kitahashi Y."/>
            <person name="Uohara A."/>
        </authorList>
    </citation>
    <scope>NUCLEOTIDE SEQUENCE [LARGE SCALE GENOMIC DNA]</scope>
    <source>
        <strain evidence="1 2">NBRC 108639</strain>
    </source>
</reference>
<organism evidence="1 2">
    <name type="scientific">Phytohabitans houttuyneae</name>
    <dbReference type="NCBI Taxonomy" id="1076126"/>
    <lineage>
        <taxon>Bacteria</taxon>
        <taxon>Bacillati</taxon>
        <taxon>Actinomycetota</taxon>
        <taxon>Actinomycetes</taxon>
        <taxon>Micromonosporales</taxon>
        <taxon>Micromonosporaceae</taxon>
    </lineage>
</organism>
<gene>
    <name evidence="1" type="ORF">Phou_023360</name>
</gene>
<evidence type="ECO:0000313" key="1">
    <source>
        <dbReference type="EMBL" id="GFJ78156.1"/>
    </source>
</evidence>
<dbReference type="RefSeq" id="WP_246273832.1">
    <property type="nucleotide sequence ID" value="NZ_BAABGO010000006.1"/>
</dbReference>
<protein>
    <submittedName>
        <fullName evidence="1">Uncharacterized protein</fullName>
    </submittedName>
</protein>
<comment type="caution">
    <text evidence="1">The sequence shown here is derived from an EMBL/GenBank/DDBJ whole genome shotgun (WGS) entry which is preliminary data.</text>
</comment>
<reference evidence="1 2" key="1">
    <citation type="submission" date="2020-03" db="EMBL/GenBank/DDBJ databases">
        <title>Whole genome shotgun sequence of Phytohabitans houttuyneae NBRC 108639.</title>
        <authorList>
            <person name="Komaki H."/>
            <person name="Tamura T."/>
        </authorList>
    </citation>
    <scope>NUCLEOTIDE SEQUENCE [LARGE SCALE GENOMIC DNA]</scope>
    <source>
        <strain evidence="1 2">NBRC 108639</strain>
    </source>
</reference>
<dbReference type="AlphaFoldDB" id="A0A6V8K832"/>
<keyword evidence="2" id="KW-1185">Reference proteome</keyword>